<protein>
    <submittedName>
        <fullName evidence="2">Uncharacterized protein</fullName>
    </submittedName>
</protein>
<feature type="compositionally biased region" description="Polar residues" evidence="1">
    <location>
        <begin position="1"/>
        <end position="10"/>
    </location>
</feature>
<organism evidence="2 3">
    <name type="scientific">Eumeta variegata</name>
    <name type="common">Bagworm moth</name>
    <name type="synonym">Eumeta japonica</name>
    <dbReference type="NCBI Taxonomy" id="151549"/>
    <lineage>
        <taxon>Eukaryota</taxon>
        <taxon>Metazoa</taxon>
        <taxon>Ecdysozoa</taxon>
        <taxon>Arthropoda</taxon>
        <taxon>Hexapoda</taxon>
        <taxon>Insecta</taxon>
        <taxon>Pterygota</taxon>
        <taxon>Neoptera</taxon>
        <taxon>Endopterygota</taxon>
        <taxon>Lepidoptera</taxon>
        <taxon>Glossata</taxon>
        <taxon>Ditrysia</taxon>
        <taxon>Tineoidea</taxon>
        <taxon>Psychidae</taxon>
        <taxon>Oiketicinae</taxon>
        <taxon>Eumeta</taxon>
    </lineage>
</organism>
<dbReference type="AlphaFoldDB" id="A0A4C1VYT7"/>
<evidence type="ECO:0000313" key="3">
    <source>
        <dbReference type="Proteomes" id="UP000299102"/>
    </source>
</evidence>
<proteinExistence type="predicted"/>
<evidence type="ECO:0000313" key="2">
    <source>
        <dbReference type="EMBL" id="GBP44436.1"/>
    </source>
</evidence>
<dbReference type="EMBL" id="BGZK01000453">
    <property type="protein sequence ID" value="GBP44436.1"/>
    <property type="molecule type" value="Genomic_DNA"/>
</dbReference>
<feature type="compositionally biased region" description="Pro residues" evidence="1">
    <location>
        <begin position="26"/>
        <end position="35"/>
    </location>
</feature>
<gene>
    <name evidence="2" type="ORF">EVAR_39444_1</name>
</gene>
<accession>A0A4C1VYT7</accession>
<reference evidence="2 3" key="1">
    <citation type="journal article" date="2019" name="Commun. Biol.">
        <title>The bagworm genome reveals a unique fibroin gene that provides high tensile strength.</title>
        <authorList>
            <person name="Kono N."/>
            <person name="Nakamura H."/>
            <person name="Ohtoshi R."/>
            <person name="Tomita M."/>
            <person name="Numata K."/>
            <person name="Arakawa K."/>
        </authorList>
    </citation>
    <scope>NUCLEOTIDE SEQUENCE [LARGE SCALE GENOMIC DNA]</scope>
</reference>
<evidence type="ECO:0000256" key="1">
    <source>
        <dbReference type="SAM" id="MobiDB-lite"/>
    </source>
</evidence>
<feature type="region of interest" description="Disordered" evidence="1">
    <location>
        <begin position="45"/>
        <end position="64"/>
    </location>
</feature>
<sequence>MPRHYTNSNLYPDKIANGVPARAHPAPRPPAPPPTAKVIIESVAGPESRVDPETKSTEAKGAWSVDTEDERIHCIPHGPSRERKLEIFFANSQIC</sequence>
<dbReference type="Proteomes" id="UP000299102">
    <property type="component" value="Unassembled WGS sequence"/>
</dbReference>
<feature type="compositionally biased region" description="Basic and acidic residues" evidence="1">
    <location>
        <begin position="48"/>
        <end position="58"/>
    </location>
</feature>
<name>A0A4C1VYT7_EUMVA</name>
<feature type="region of interest" description="Disordered" evidence="1">
    <location>
        <begin position="1"/>
        <end position="36"/>
    </location>
</feature>
<keyword evidence="3" id="KW-1185">Reference proteome</keyword>
<comment type="caution">
    <text evidence="2">The sequence shown here is derived from an EMBL/GenBank/DDBJ whole genome shotgun (WGS) entry which is preliminary data.</text>
</comment>